<evidence type="ECO:0000313" key="6">
    <source>
        <dbReference type="Proteomes" id="UP000627292"/>
    </source>
</evidence>
<proteinExistence type="predicted"/>
<feature type="domain" description="Glycosyltransferase 2-like" evidence="3">
    <location>
        <begin position="430"/>
        <end position="541"/>
    </location>
</feature>
<evidence type="ECO:0000259" key="3">
    <source>
        <dbReference type="Pfam" id="PF00535"/>
    </source>
</evidence>
<dbReference type="Proteomes" id="UP000627292">
    <property type="component" value="Unassembled WGS sequence"/>
</dbReference>
<accession>A0A917MWM0</accession>
<dbReference type="CDD" id="cd03801">
    <property type="entry name" value="GT4_PimA-like"/>
    <property type="match status" value="1"/>
</dbReference>
<dbReference type="Gene3D" id="3.40.50.2000">
    <property type="entry name" value="Glycogen Phosphorylase B"/>
    <property type="match status" value="2"/>
</dbReference>
<dbReference type="SUPFAM" id="SSF53448">
    <property type="entry name" value="Nucleotide-diphospho-sugar transferases"/>
    <property type="match status" value="1"/>
</dbReference>
<dbReference type="PANTHER" id="PTHR46401:SF2">
    <property type="entry name" value="GLYCOSYLTRANSFERASE WBBK-RELATED"/>
    <property type="match status" value="1"/>
</dbReference>
<dbReference type="Pfam" id="PF00535">
    <property type="entry name" value="Glycos_transf_2"/>
    <property type="match status" value="1"/>
</dbReference>
<feature type="domain" description="Glycosyltransferase subfamily 4-like N-terminal" evidence="4">
    <location>
        <begin position="16"/>
        <end position="201"/>
    </location>
</feature>
<dbReference type="InterPro" id="IPR001173">
    <property type="entry name" value="Glyco_trans_2-like"/>
</dbReference>
<evidence type="ECO:0000259" key="4">
    <source>
        <dbReference type="Pfam" id="PF13439"/>
    </source>
</evidence>
<dbReference type="Pfam" id="PF13439">
    <property type="entry name" value="Glyco_transf_4"/>
    <property type="match status" value="1"/>
</dbReference>
<sequence length="740" mass="83680">MIPVYFIDRHNQLNNNGLNTYTHQLTTRLAQNPQLRLTIIWLECPQEAISKSVTGNISHLHVPHTINKALEHNGTHPSIAQVIINEIGNTPNAIIHLNWINHCVLGWHLKNATDAKIVLTCHCLPWRDLLAADYPTFYQLNKAYTRNQKTAIGHVLLRREMMSYDYIDHIITVTNSARRSLTGLYNIDSSKITVIPNGISPGELKRNTPVTRERLRKKYGFAPHEKIVLYVGKVTVLKGIIHVIRQFSRLAAKPSFKNVRLVIAGYGDYKEALQSITGRWTHITFTGNLCKGTLYDFYAMADIGLIPSFTEQCSYTAIEMMMSGLPVLAADIDGLQEMINTRNGLRLHIRFTPKGPLINGKELEQKINFLLHNTQAAAALATHARQQALQRYSALRMTSETVALYEQLLQPANGHTPYQLPTAHTLPLVTILLPCFNAGTYLPECLSSIFRQTYPHFELIIINDASADNTDTIIRQQTDTRIIHIENLENKGITATLNKGIQLAQGKYIARIDADDRMTPDRLERQVNFLEEHVAYGMTGAQHNIINAAGLPVNRICPLTDSNMLKLSLLFFNPFAHPAVTMRSSIAKDLLYDTAFGSCEDYELWFRIAESHKIHNLNLPLLDYRVHGQNHSIQQQKQMQENVMQLLSRELDKIEVSHSAEELALHMAIHLGYGARYFNAAEKMARLGNWLHKITGTSLLAQQYPAATLHKFKKYLVESRCGLPFNAITPYAHHLSHTSS</sequence>
<evidence type="ECO:0000313" key="5">
    <source>
        <dbReference type="EMBL" id="GGH65097.1"/>
    </source>
</evidence>
<dbReference type="GO" id="GO:0016757">
    <property type="term" value="F:glycosyltransferase activity"/>
    <property type="evidence" value="ECO:0007669"/>
    <property type="project" value="InterPro"/>
</dbReference>
<dbReference type="RefSeq" id="WP_188951684.1">
    <property type="nucleotide sequence ID" value="NZ_BMIB01000002.1"/>
</dbReference>
<dbReference type="InterPro" id="IPR028098">
    <property type="entry name" value="Glyco_trans_4-like_N"/>
</dbReference>
<evidence type="ECO:0000256" key="1">
    <source>
        <dbReference type="ARBA" id="ARBA00022679"/>
    </source>
</evidence>
<dbReference type="InterPro" id="IPR029044">
    <property type="entry name" value="Nucleotide-diphossugar_trans"/>
</dbReference>
<reference evidence="5" key="1">
    <citation type="journal article" date="2014" name="Int. J. Syst. Evol. Microbiol.">
        <title>Complete genome sequence of Corynebacterium casei LMG S-19264T (=DSM 44701T), isolated from a smear-ripened cheese.</title>
        <authorList>
            <consortium name="US DOE Joint Genome Institute (JGI-PGF)"/>
            <person name="Walter F."/>
            <person name="Albersmeier A."/>
            <person name="Kalinowski J."/>
            <person name="Ruckert C."/>
        </authorList>
    </citation>
    <scope>NUCLEOTIDE SEQUENCE</scope>
    <source>
        <strain evidence="5">CGMCC 1.15290</strain>
    </source>
</reference>
<dbReference type="AlphaFoldDB" id="A0A917MWM0"/>
<dbReference type="Pfam" id="PF00534">
    <property type="entry name" value="Glycos_transf_1"/>
    <property type="match status" value="1"/>
</dbReference>
<comment type="caution">
    <text evidence="5">The sequence shown here is derived from an EMBL/GenBank/DDBJ whole genome shotgun (WGS) entry which is preliminary data.</text>
</comment>
<dbReference type="EMBL" id="BMIB01000002">
    <property type="protein sequence ID" value="GGH65097.1"/>
    <property type="molecule type" value="Genomic_DNA"/>
</dbReference>
<evidence type="ECO:0000259" key="2">
    <source>
        <dbReference type="Pfam" id="PF00534"/>
    </source>
</evidence>
<keyword evidence="1" id="KW-0808">Transferase</keyword>
<keyword evidence="6" id="KW-1185">Reference proteome</keyword>
<gene>
    <name evidence="5" type="ORF">GCM10011379_17870</name>
</gene>
<dbReference type="Gene3D" id="3.90.550.10">
    <property type="entry name" value="Spore Coat Polysaccharide Biosynthesis Protein SpsA, Chain A"/>
    <property type="match status" value="1"/>
</dbReference>
<feature type="domain" description="Glycosyl transferase family 1" evidence="2">
    <location>
        <begin position="212"/>
        <end position="386"/>
    </location>
</feature>
<organism evidence="5 6">
    <name type="scientific">Filimonas zeae</name>
    <dbReference type="NCBI Taxonomy" id="1737353"/>
    <lineage>
        <taxon>Bacteria</taxon>
        <taxon>Pseudomonadati</taxon>
        <taxon>Bacteroidota</taxon>
        <taxon>Chitinophagia</taxon>
        <taxon>Chitinophagales</taxon>
        <taxon>Chitinophagaceae</taxon>
        <taxon>Filimonas</taxon>
    </lineage>
</organism>
<dbReference type="SUPFAM" id="SSF53756">
    <property type="entry name" value="UDP-Glycosyltransferase/glycogen phosphorylase"/>
    <property type="match status" value="1"/>
</dbReference>
<dbReference type="GO" id="GO:0009103">
    <property type="term" value="P:lipopolysaccharide biosynthetic process"/>
    <property type="evidence" value="ECO:0007669"/>
    <property type="project" value="TreeGrafter"/>
</dbReference>
<dbReference type="InterPro" id="IPR001296">
    <property type="entry name" value="Glyco_trans_1"/>
</dbReference>
<protein>
    <submittedName>
        <fullName evidence="5">Uncharacterized protein</fullName>
    </submittedName>
</protein>
<name>A0A917MWM0_9BACT</name>
<dbReference type="PANTHER" id="PTHR46401">
    <property type="entry name" value="GLYCOSYLTRANSFERASE WBBK-RELATED"/>
    <property type="match status" value="1"/>
</dbReference>
<reference evidence="5" key="2">
    <citation type="submission" date="2020-09" db="EMBL/GenBank/DDBJ databases">
        <authorList>
            <person name="Sun Q."/>
            <person name="Zhou Y."/>
        </authorList>
    </citation>
    <scope>NUCLEOTIDE SEQUENCE</scope>
    <source>
        <strain evidence="5">CGMCC 1.15290</strain>
    </source>
</reference>